<evidence type="ECO:0000259" key="1">
    <source>
        <dbReference type="Pfam" id="PF03724"/>
    </source>
</evidence>
<evidence type="ECO:0000313" key="2">
    <source>
        <dbReference type="EMBL" id="SDC82540.1"/>
    </source>
</evidence>
<dbReference type="AlphaFoldDB" id="A0A1G6PQP7"/>
<organism evidence="2 3">
    <name type="scientific">Paracidovorax valerianellae</name>
    <dbReference type="NCBI Taxonomy" id="187868"/>
    <lineage>
        <taxon>Bacteria</taxon>
        <taxon>Pseudomonadati</taxon>
        <taxon>Pseudomonadota</taxon>
        <taxon>Betaproteobacteria</taxon>
        <taxon>Burkholderiales</taxon>
        <taxon>Comamonadaceae</taxon>
        <taxon>Paracidovorax</taxon>
    </lineage>
</organism>
<gene>
    <name evidence="2" type="ORF">SAMN05192589_103316</name>
</gene>
<protein>
    <submittedName>
        <fullName evidence="2">META domain-containing protein</fullName>
    </submittedName>
</protein>
<accession>A0A1G6PQP7</accession>
<dbReference type="EMBL" id="FMZC01000003">
    <property type="protein sequence ID" value="SDC82540.1"/>
    <property type="molecule type" value="Genomic_DNA"/>
</dbReference>
<dbReference type="InterPro" id="IPR038670">
    <property type="entry name" value="HslJ-like_sf"/>
</dbReference>
<dbReference type="STRING" id="187868.SAMN05192589_103316"/>
<feature type="domain" description="DUF306" evidence="1">
    <location>
        <begin position="15"/>
        <end position="88"/>
    </location>
</feature>
<dbReference type="Gene3D" id="2.40.128.270">
    <property type="match status" value="1"/>
</dbReference>
<dbReference type="Pfam" id="PF03724">
    <property type="entry name" value="META"/>
    <property type="match status" value="1"/>
</dbReference>
<evidence type="ECO:0000313" key="3">
    <source>
        <dbReference type="Proteomes" id="UP000198781"/>
    </source>
</evidence>
<sequence>MDSGPSVRLSTRNAGLLGIRVCNWSTFRYRLVGEGGLRAEQILQTMAACDEPVMRLEVWVNQQLSKVRRFRLVTSSGDLRLMLFFADGSRWELAGYPMTP</sequence>
<reference evidence="2 3" key="1">
    <citation type="submission" date="2016-10" db="EMBL/GenBank/DDBJ databases">
        <authorList>
            <person name="de Groot N.N."/>
        </authorList>
    </citation>
    <scope>NUCLEOTIDE SEQUENCE [LARGE SCALE GENOMIC DNA]</scope>
    <source>
        <strain evidence="2 3">DSM 16619</strain>
    </source>
</reference>
<name>A0A1G6PQP7_9BURK</name>
<dbReference type="InterPro" id="IPR005184">
    <property type="entry name" value="DUF306_Meta_HslJ"/>
</dbReference>
<dbReference type="Proteomes" id="UP000198781">
    <property type="component" value="Unassembled WGS sequence"/>
</dbReference>
<proteinExistence type="predicted"/>
<keyword evidence="3" id="KW-1185">Reference proteome</keyword>